<dbReference type="GO" id="GO:0052621">
    <property type="term" value="F:diguanylate cyclase activity"/>
    <property type="evidence" value="ECO:0007669"/>
    <property type="project" value="TreeGrafter"/>
</dbReference>
<organism evidence="2 3">
    <name type="scientific">Anaerolinea thermolimosa</name>
    <dbReference type="NCBI Taxonomy" id="229919"/>
    <lineage>
        <taxon>Bacteria</taxon>
        <taxon>Bacillati</taxon>
        <taxon>Chloroflexota</taxon>
        <taxon>Anaerolineae</taxon>
        <taxon>Anaerolineales</taxon>
        <taxon>Anaerolineaceae</taxon>
        <taxon>Anaerolinea</taxon>
    </lineage>
</organism>
<feature type="domain" description="GGDEF" evidence="1">
    <location>
        <begin position="38"/>
        <end position="177"/>
    </location>
</feature>
<dbReference type="Pfam" id="PF00990">
    <property type="entry name" value="GGDEF"/>
    <property type="match status" value="2"/>
</dbReference>
<dbReference type="PANTHER" id="PTHR45138:SF9">
    <property type="entry name" value="DIGUANYLATE CYCLASE DGCM-RELATED"/>
    <property type="match status" value="1"/>
</dbReference>
<feature type="domain" description="GGDEF" evidence="1">
    <location>
        <begin position="209"/>
        <end position="346"/>
    </location>
</feature>
<dbReference type="Gene3D" id="3.30.70.270">
    <property type="match status" value="2"/>
</dbReference>
<dbReference type="InterPro" id="IPR000160">
    <property type="entry name" value="GGDEF_dom"/>
</dbReference>
<evidence type="ECO:0000259" key="1">
    <source>
        <dbReference type="PROSITE" id="PS50887"/>
    </source>
</evidence>
<dbReference type="Proteomes" id="UP000264141">
    <property type="component" value="Unassembled WGS sequence"/>
</dbReference>
<dbReference type="InterPro" id="IPR050469">
    <property type="entry name" value="Diguanylate_Cyclase"/>
</dbReference>
<dbReference type="SUPFAM" id="SSF55073">
    <property type="entry name" value="Nucleotide cyclase"/>
    <property type="match status" value="2"/>
</dbReference>
<dbReference type="AlphaFoldDB" id="A0A3D1JGX4"/>
<proteinExistence type="predicted"/>
<dbReference type="PANTHER" id="PTHR45138">
    <property type="entry name" value="REGULATORY COMPONENTS OF SENSORY TRANSDUCTION SYSTEM"/>
    <property type="match status" value="1"/>
</dbReference>
<dbReference type="EMBL" id="DPBP01000031">
    <property type="protein sequence ID" value="HCE17829.1"/>
    <property type="molecule type" value="Genomic_DNA"/>
</dbReference>
<dbReference type="PROSITE" id="PS50887">
    <property type="entry name" value="GGDEF"/>
    <property type="match status" value="2"/>
</dbReference>
<comment type="caution">
    <text evidence="2">The sequence shown here is derived from an EMBL/GenBank/DDBJ whole genome shotgun (WGS) entry which is preliminary data.</text>
</comment>
<dbReference type="STRING" id="229919.GCA_001050195_03398"/>
<dbReference type="CDD" id="cd01949">
    <property type="entry name" value="GGDEF"/>
    <property type="match status" value="2"/>
</dbReference>
<dbReference type="InterPro" id="IPR038733">
    <property type="entry name" value="Predicted_DNA_bind_prot_RHH"/>
</dbReference>
<dbReference type="NCBIfam" id="TIGR00254">
    <property type="entry name" value="GGDEF"/>
    <property type="match status" value="2"/>
</dbReference>
<sequence>MSKRSFPMPPDELTGLPSRGEILTRLESTLSLASQQHHPLAILYIDTDRLLSVNSTYGHLAGDAFIHHVAGVLSEHLPPHADAGRIAGDEFLLVASGLSAEEALTLAEAIRRGVESQPLHLTHQEKPVDLRVSVTIGVASYPADGPSLTAEELIRRAYDALLRGKESGGNAVVLYSAQEERDVLTGVLKREALLARFARAREEADRTHAPMAIINLDIDEFDSINRQYGRYTGDEVLRRVGRVLANNFREMGFTGRYAGDEFVVVLPDSRAETAFVLAEEVRRAIEDTPIDVQVGEQKFRLTIHISGGVAEYPSDGNDWESLFRRSDEALFRAKRLGRNRICLPVSSQMVTKTSHYTQTQLEKLADLAKKTGKTEAHLLREALDDLLRKYES</sequence>
<name>A0A3D1JGX4_9CHLR</name>
<accession>A0A3D1JGX4</accession>
<reference evidence="2 3" key="1">
    <citation type="journal article" date="2018" name="Nat. Biotechnol.">
        <title>A standardized bacterial taxonomy based on genome phylogeny substantially revises the tree of life.</title>
        <authorList>
            <person name="Parks D.H."/>
            <person name="Chuvochina M."/>
            <person name="Waite D.W."/>
            <person name="Rinke C."/>
            <person name="Skarshewski A."/>
            <person name="Chaumeil P.A."/>
            <person name="Hugenholtz P."/>
        </authorList>
    </citation>
    <scope>NUCLEOTIDE SEQUENCE [LARGE SCALE GENOMIC DNA]</scope>
    <source>
        <strain evidence="2">UBA8781</strain>
    </source>
</reference>
<dbReference type="InterPro" id="IPR043128">
    <property type="entry name" value="Rev_trsase/Diguanyl_cyclase"/>
</dbReference>
<protein>
    <recommendedName>
        <fullName evidence="1">GGDEF domain-containing protein</fullName>
    </recommendedName>
</protein>
<evidence type="ECO:0000313" key="3">
    <source>
        <dbReference type="Proteomes" id="UP000264141"/>
    </source>
</evidence>
<dbReference type="Pfam" id="PF12651">
    <property type="entry name" value="RHH_3"/>
    <property type="match status" value="1"/>
</dbReference>
<evidence type="ECO:0000313" key="2">
    <source>
        <dbReference type="EMBL" id="HCE17829.1"/>
    </source>
</evidence>
<gene>
    <name evidence="2" type="ORF">DEQ80_08215</name>
</gene>
<dbReference type="SMART" id="SM00267">
    <property type="entry name" value="GGDEF"/>
    <property type="match status" value="2"/>
</dbReference>
<dbReference type="InterPro" id="IPR029787">
    <property type="entry name" value="Nucleotide_cyclase"/>
</dbReference>